<evidence type="ECO:0000313" key="5">
    <source>
        <dbReference type="EMBL" id="OMO94010.1"/>
    </source>
</evidence>
<dbReference type="PANTHER" id="PTHR24286:SF196">
    <property type="entry name" value="BETA-AMYRIN 11-OXIDASE-LIKE"/>
    <property type="match status" value="1"/>
</dbReference>
<dbReference type="GO" id="GO:0020037">
    <property type="term" value="F:heme binding"/>
    <property type="evidence" value="ECO:0007669"/>
    <property type="project" value="InterPro"/>
</dbReference>
<keyword evidence="6" id="KW-1185">Reference proteome</keyword>
<comment type="caution">
    <text evidence="5">The sequence shown here is derived from an EMBL/GenBank/DDBJ whole genome shotgun (WGS) entry which is preliminary data.</text>
</comment>
<dbReference type="GO" id="GO:0005783">
    <property type="term" value="C:endoplasmic reticulum"/>
    <property type="evidence" value="ECO:0007669"/>
    <property type="project" value="TreeGrafter"/>
</dbReference>
<dbReference type="GO" id="GO:0005506">
    <property type="term" value="F:iron ion binding"/>
    <property type="evidence" value="ECO:0007669"/>
    <property type="project" value="InterPro"/>
</dbReference>
<dbReference type="SUPFAM" id="SSF48264">
    <property type="entry name" value="Cytochrome P450"/>
    <property type="match status" value="1"/>
</dbReference>
<dbReference type="Gene3D" id="1.10.630.10">
    <property type="entry name" value="Cytochrome P450"/>
    <property type="match status" value="1"/>
</dbReference>
<dbReference type="GO" id="GO:0051777">
    <property type="term" value="F:ent-kaurenoic acid monooxygenase activity"/>
    <property type="evidence" value="ECO:0007669"/>
    <property type="project" value="TreeGrafter"/>
</dbReference>
<dbReference type="AlphaFoldDB" id="A0A1R3JGS1"/>
<keyword evidence="2 4" id="KW-0479">Metal-binding</keyword>
<dbReference type="GO" id="GO:0016132">
    <property type="term" value="P:brassinosteroid biosynthetic process"/>
    <property type="evidence" value="ECO:0007669"/>
    <property type="project" value="TreeGrafter"/>
</dbReference>
<dbReference type="PANTHER" id="PTHR24286">
    <property type="entry name" value="CYTOCHROME P450 26"/>
    <property type="match status" value="1"/>
</dbReference>
<protein>
    <submittedName>
        <fullName evidence="5">Cytochrome P450</fullName>
    </submittedName>
</protein>
<dbReference type="GO" id="GO:0010268">
    <property type="term" value="P:brassinosteroid homeostasis"/>
    <property type="evidence" value="ECO:0007669"/>
    <property type="project" value="TreeGrafter"/>
</dbReference>
<dbReference type="EMBL" id="AWUE01016172">
    <property type="protein sequence ID" value="OMO94010.1"/>
    <property type="molecule type" value="Genomic_DNA"/>
</dbReference>
<comment type="cofactor">
    <cofactor evidence="4">
        <name>heme</name>
        <dbReference type="ChEBI" id="CHEBI:30413"/>
    </cofactor>
</comment>
<gene>
    <name evidence="5" type="ORF">COLO4_16565</name>
</gene>
<dbReference type="STRING" id="93759.A0A1R3JGS1"/>
<accession>A0A1R3JGS1</accession>
<reference evidence="6" key="1">
    <citation type="submission" date="2013-09" db="EMBL/GenBank/DDBJ databases">
        <title>Corchorus olitorius genome sequencing.</title>
        <authorList>
            <person name="Alam M."/>
            <person name="Haque M.S."/>
            <person name="Islam M.S."/>
            <person name="Emdad E.M."/>
            <person name="Islam M.M."/>
            <person name="Ahmed B."/>
            <person name="Halim A."/>
            <person name="Hossen Q.M.M."/>
            <person name="Hossain M.Z."/>
            <person name="Ahmed R."/>
            <person name="Khan M.M."/>
            <person name="Islam R."/>
            <person name="Rashid M.M."/>
            <person name="Khan S.A."/>
            <person name="Rahman M.S."/>
            <person name="Alam M."/>
            <person name="Yahiya A.S."/>
            <person name="Khan M.S."/>
            <person name="Azam M.S."/>
            <person name="Haque T."/>
            <person name="Lashkar M.Z.H."/>
            <person name="Akhand A.I."/>
            <person name="Morshed G."/>
            <person name="Roy S."/>
            <person name="Uddin K.S."/>
            <person name="Rabeya T."/>
            <person name="Hossain A.S."/>
            <person name="Chowdhury A."/>
            <person name="Snigdha A.R."/>
            <person name="Mortoza M.S."/>
            <person name="Matin S.A."/>
            <person name="Hoque S.M.E."/>
            <person name="Islam M.K."/>
            <person name="Roy D.K."/>
            <person name="Haider R."/>
            <person name="Moosa M.M."/>
            <person name="Elias S.M."/>
            <person name="Hasan A.M."/>
            <person name="Jahan S."/>
            <person name="Shafiuddin M."/>
            <person name="Mahmood N."/>
            <person name="Shommy N.S."/>
        </authorList>
    </citation>
    <scope>NUCLEOTIDE SEQUENCE [LARGE SCALE GENOMIC DNA]</scope>
    <source>
        <strain evidence="6">cv. O-4</strain>
    </source>
</reference>
<dbReference type="GO" id="GO:0016125">
    <property type="term" value="P:sterol metabolic process"/>
    <property type="evidence" value="ECO:0007669"/>
    <property type="project" value="TreeGrafter"/>
</dbReference>
<dbReference type="Pfam" id="PF00067">
    <property type="entry name" value="p450"/>
    <property type="match status" value="1"/>
</dbReference>
<evidence type="ECO:0000256" key="2">
    <source>
        <dbReference type="ARBA" id="ARBA00022723"/>
    </source>
</evidence>
<dbReference type="InterPro" id="IPR036396">
    <property type="entry name" value="Cyt_P450_sf"/>
</dbReference>
<sequence>MKYLSKVIDETIRMRVGTFASPREAKKDTELNGYFIPKGWKVLVFQSAIHMDPEIYSNPNEFNPSRWDDFKPRAGTFHPFGAGCMACPGSDLSKILISIFLHYFILNYKLEQVNPGGPVIYLPAPDPIDNCLARIIKLR</sequence>
<evidence type="ECO:0000313" key="6">
    <source>
        <dbReference type="Proteomes" id="UP000187203"/>
    </source>
</evidence>
<evidence type="ECO:0000256" key="1">
    <source>
        <dbReference type="ARBA" id="ARBA00010617"/>
    </source>
</evidence>
<dbReference type="InterPro" id="IPR002403">
    <property type="entry name" value="Cyt_P450_E_grp-IV"/>
</dbReference>
<dbReference type="Proteomes" id="UP000187203">
    <property type="component" value="Unassembled WGS sequence"/>
</dbReference>
<dbReference type="OrthoDB" id="1470350at2759"/>
<dbReference type="InterPro" id="IPR001128">
    <property type="entry name" value="Cyt_P450"/>
</dbReference>
<feature type="binding site" description="axial binding residue" evidence="4">
    <location>
        <position position="87"/>
    </location>
    <ligand>
        <name>heme</name>
        <dbReference type="ChEBI" id="CHEBI:30413"/>
    </ligand>
    <ligandPart>
        <name>Fe</name>
        <dbReference type="ChEBI" id="CHEBI:18248"/>
    </ligandPart>
</feature>
<evidence type="ECO:0000256" key="3">
    <source>
        <dbReference type="ARBA" id="ARBA00023004"/>
    </source>
</evidence>
<dbReference type="PRINTS" id="PR00465">
    <property type="entry name" value="EP450IV"/>
</dbReference>
<name>A0A1R3JGS1_9ROSI</name>
<organism evidence="5 6">
    <name type="scientific">Corchorus olitorius</name>
    <dbReference type="NCBI Taxonomy" id="93759"/>
    <lineage>
        <taxon>Eukaryota</taxon>
        <taxon>Viridiplantae</taxon>
        <taxon>Streptophyta</taxon>
        <taxon>Embryophyta</taxon>
        <taxon>Tracheophyta</taxon>
        <taxon>Spermatophyta</taxon>
        <taxon>Magnoliopsida</taxon>
        <taxon>eudicotyledons</taxon>
        <taxon>Gunneridae</taxon>
        <taxon>Pentapetalae</taxon>
        <taxon>rosids</taxon>
        <taxon>malvids</taxon>
        <taxon>Malvales</taxon>
        <taxon>Malvaceae</taxon>
        <taxon>Grewioideae</taxon>
        <taxon>Apeibeae</taxon>
        <taxon>Corchorus</taxon>
    </lineage>
</organism>
<keyword evidence="4" id="KW-0349">Heme</keyword>
<evidence type="ECO:0000256" key="4">
    <source>
        <dbReference type="PIRSR" id="PIRSR602403-1"/>
    </source>
</evidence>
<keyword evidence="3 4" id="KW-0408">Iron</keyword>
<proteinExistence type="inferred from homology"/>
<comment type="similarity">
    <text evidence="1">Belongs to the cytochrome P450 family.</text>
</comment>